<sequence length="198" mass="22524">MDPFAEDLSNYWTAVLFFKAQNGTYKRVPIRGNVGFEGANGGMTIYYMQDGLADFEQKSRVTAFRPGFRMLVGDQGARTPDKAEPYRQLTYTCLQDLYTRYPETKDFPSQPCPAGIMVNPFVWSMDDETGYGNHGDYVFGWKDDSLQRTMDSPCYVNCDTLTTQSMSAQNECTIKSAVDEDVDGCKFKFYVDMLYLSI</sequence>
<dbReference type="PANTHER" id="PTHR43662:SF13">
    <property type="entry name" value="DUF1996 DOMAIN-CONTAINING PROTEIN"/>
    <property type="match status" value="1"/>
</dbReference>
<dbReference type="Proteomes" id="UP001430848">
    <property type="component" value="Unassembled WGS sequence"/>
</dbReference>
<evidence type="ECO:0000259" key="1">
    <source>
        <dbReference type="Pfam" id="PF09362"/>
    </source>
</evidence>
<dbReference type="EMBL" id="JAKNSF020000025">
    <property type="protein sequence ID" value="KAK7730445.1"/>
    <property type="molecule type" value="Genomic_DNA"/>
</dbReference>
<comment type="caution">
    <text evidence="2">The sequence shown here is derived from an EMBL/GenBank/DDBJ whole genome shotgun (WGS) entry which is preliminary data.</text>
</comment>
<protein>
    <recommendedName>
        <fullName evidence="1">DUF1996 domain-containing protein</fullName>
    </recommendedName>
</protein>
<keyword evidence="3" id="KW-1185">Reference proteome</keyword>
<proteinExistence type="predicted"/>
<reference evidence="2 3" key="1">
    <citation type="submission" date="2024-02" db="EMBL/GenBank/DDBJ databases">
        <title>De novo assembly and annotation of 12 fungi associated with fruit tree decline syndrome in Ontario, Canada.</title>
        <authorList>
            <person name="Sulman M."/>
            <person name="Ellouze W."/>
            <person name="Ilyukhin E."/>
        </authorList>
    </citation>
    <scope>NUCLEOTIDE SEQUENCE [LARGE SCALE GENOMIC DNA]</scope>
    <source>
        <strain evidence="2 3">M169</strain>
    </source>
</reference>
<dbReference type="InterPro" id="IPR018535">
    <property type="entry name" value="DUF1996"/>
</dbReference>
<dbReference type="PANTHER" id="PTHR43662">
    <property type="match status" value="1"/>
</dbReference>
<evidence type="ECO:0000313" key="2">
    <source>
        <dbReference type="EMBL" id="KAK7730445.1"/>
    </source>
</evidence>
<feature type="domain" description="DUF1996" evidence="1">
    <location>
        <begin position="4"/>
        <end position="118"/>
    </location>
</feature>
<organism evidence="2 3">
    <name type="scientific">Diaporthe eres</name>
    <name type="common">Phomopsis oblonga</name>
    <dbReference type="NCBI Taxonomy" id="83184"/>
    <lineage>
        <taxon>Eukaryota</taxon>
        <taxon>Fungi</taxon>
        <taxon>Dikarya</taxon>
        <taxon>Ascomycota</taxon>
        <taxon>Pezizomycotina</taxon>
        <taxon>Sordariomycetes</taxon>
        <taxon>Sordariomycetidae</taxon>
        <taxon>Diaporthales</taxon>
        <taxon>Diaporthaceae</taxon>
        <taxon>Diaporthe</taxon>
        <taxon>Diaporthe eres species complex</taxon>
    </lineage>
</organism>
<name>A0ABR1PAA0_DIAER</name>
<dbReference type="Pfam" id="PF09362">
    <property type="entry name" value="DUF1996"/>
    <property type="match status" value="1"/>
</dbReference>
<accession>A0ABR1PAA0</accession>
<evidence type="ECO:0000313" key="3">
    <source>
        <dbReference type="Proteomes" id="UP001430848"/>
    </source>
</evidence>
<gene>
    <name evidence="2" type="ORF">SLS63_005690</name>
</gene>